<evidence type="ECO:0000313" key="2">
    <source>
        <dbReference type="Proteomes" id="UP001333710"/>
    </source>
</evidence>
<sequence length="100" mass="11180">MMHSNTEHSAMSHADIKHASVHHHEISHEEMQHHHAQMSSSDEHCASECECPAGTCNGFSWLAVEPLGMSNNVLNATIQSFTQSHYNLIQTSLYRPPIFA</sequence>
<gene>
    <name evidence="1" type="ORF">MACH26_07790</name>
</gene>
<dbReference type="AlphaFoldDB" id="A0AA48HE22"/>
<name>A0AA48HE22_9ALTE</name>
<accession>A0AA48HE22</accession>
<reference evidence="1" key="1">
    <citation type="submission" date="2023-01" db="EMBL/GenBank/DDBJ databases">
        <title>Complete genome sequence of Planctobacterium marinum strain Dej080120_11.</title>
        <authorList>
            <person name="Ueki S."/>
            <person name="Maruyama F."/>
        </authorList>
    </citation>
    <scope>NUCLEOTIDE SEQUENCE</scope>
    <source>
        <strain evidence="1">Dej080120_11</strain>
    </source>
</reference>
<dbReference type="Proteomes" id="UP001333710">
    <property type="component" value="Chromosome"/>
</dbReference>
<organism evidence="1 2">
    <name type="scientific">Planctobacterium marinum</name>
    <dbReference type="NCBI Taxonomy" id="1631968"/>
    <lineage>
        <taxon>Bacteria</taxon>
        <taxon>Pseudomonadati</taxon>
        <taxon>Pseudomonadota</taxon>
        <taxon>Gammaproteobacteria</taxon>
        <taxon>Alteromonadales</taxon>
        <taxon>Alteromonadaceae</taxon>
        <taxon>Planctobacterium</taxon>
    </lineage>
</organism>
<dbReference type="KEGG" id="pmaw:MACH26_07790"/>
<dbReference type="EMBL" id="AP027272">
    <property type="protein sequence ID" value="BDX05258.1"/>
    <property type="molecule type" value="Genomic_DNA"/>
</dbReference>
<evidence type="ECO:0000313" key="1">
    <source>
        <dbReference type="EMBL" id="BDX05258.1"/>
    </source>
</evidence>
<proteinExistence type="predicted"/>
<keyword evidence="2" id="KW-1185">Reference proteome</keyword>
<protein>
    <submittedName>
        <fullName evidence="1">Uncharacterized protein</fullName>
    </submittedName>
</protein>